<dbReference type="PANTHER" id="PTHR34129">
    <property type="entry name" value="BLR1139 PROTEIN"/>
    <property type="match status" value="1"/>
</dbReference>
<dbReference type="OrthoDB" id="3335358at2759"/>
<feature type="region of interest" description="Disordered" evidence="1">
    <location>
        <begin position="76"/>
        <end position="113"/>
    </location>
</feature>
<dbReference type="AlphaFoldDB" id="A0A2P6V9I7"/>
<sequence length="164" mass="17518">MLCYHLVPSVAWRSCVETKTPYYPPTYQQDGFIHLTADPALLLTVANHFFVDSSGEWVVLVLDSGKLTAEVKFEPAAPVGNKSSGGLLGGDQQQQQQQADGAAAAAPAAPAAEAQPQEPLFPHLYGTIDFEAVVGELPVERDASGRFLSIQGVPPADCQFSEFT</sequence>
<protein>
    <recommendedName>
        <fullName evidence="4">DUF952 domain-containing protein</fullName>
    </recommendedName>
</protein>
<dbReference type="Gene3D" id="3.20.170.20">
    <property type="entry name" value="Protein of unknown function DUF952"/>
    <property type="match status" value="1"/>
</dbReference>
<reference evidence="2 3" key="1">
    <citation type="journal article" date="2018" name="Plant J.">
        <title>Genome sequences of Chlorella sorokiniana UTEX 1602 and Micractinium conductrix SAG 241.80: implications to maltose excretion by a green alga.</title>
        <authorList>
            <person name="Arriola M.B."/>
            <person name="Velmurugan N."/>
            <person name="Zhang Y."/>
            <person name="Plunkett M.H."/>
            <person name="Hondzo H."/>
            <person name="Barney B.M."/>
        </authorList>
    </citation>
    <scope>NUCLEOTIDE SEQUENCE [LARGE SCALE GENOMIC DNA]</scope>
    <source>
        <strain evidence="2 3">SAG 241.80</strain>
    </source>
</reference>
<dbReference type="EMBL" id="LHPF02000018">
    <property type="protein sequence ID" value="PSC70753.1"/>
    <property type="molecule type" value="Genomic_DNA"/>
</dbReference>
<dbReference type="PANTHER" id="PTHR34129:SF1">
    <property type="entry name" value="DUF952 DOMAIN-CONTAINING PROTEIN"/>
    <property type="match status" value="1"/>
</dbReference>
<feature type="compositionally biased region" description="Low complexity" evidence="1">
    <location>
        <begin position="90"/>
        <end position="113"/>
    </location>
</feature>
<dbReference type="Proteomes" id="UP000239649">
    <property type="component" value="Unassembled WGS sequence"/>
</dbReference>
<organism evidence="2 3">
    <name type="scientific">Micractinium conductrix</name>
    <dbReference type="NCBI Taxonomy" id="554055"/>
    <lineage>
        <taxon>Eukaryota</taxon>
        <taxon>Viridiplantae</taxon>
        <taxon>Chlorophyta</taxon>
        <taxon>core chlorophytes</taxon>
        <taxon>Trebouxiophyceae</taxon>
        <taxon>Chlorellales</taxon>
        <taxon>Chlorellaceae</taxon>
        <taxon>Chlorella clade</taxon>
        <taxon>Micractinium</taxon>
    </lineage>
</organism>
<comment type="caution">
    <text evidence="2">The sequence shown here is derived from an EMBL/GenBank/DDBJ whole genome shotgun (WGS) entry which is preliminary data.</text>
</comment>
<gene>
    <name evidence="2" type="ORF">C2E20_5915</name>
</gene>
<evidence type="ECO:0000313" key="3">
    <source>
        <dbReference type="Proteomes" id="UP000239649"/>
    </source>
</evidence>
<dbReference type="InterPro" id="IPR009297">
    <property type="entry name" value="DUF952"/>
</dbReference>
<evidence type="ECO:0000313" key="2">
    <source>
        <dbReference type="EMBL" id="PSC70753.1"/>
    </source>
</evidence>
<proteinExistence type="predicted"/>
<dbReference type="SUPFAM" id="SSF56399">
    <property type="entry name" value="ADP-ribosylation"/>
    <property type="match status" value="2"/>
</dbReference>
<evidence type="ECO:0008006" key="4">
    <source>
        <dbReference type="Google" id="ProtNLM"/>
    </source>
</evidence>
<accession>A0A2P6V9I7</accession>
<evidence type="ECO:0000256" key="1">
    <source>
        <dbReference type="SAM" id="MobiDB-lite"/>
    </source>
</evidence>
<keyword evidence="3" id="KW-1185">Reference proteome</keyword>
<dbReference type="Pfam" id="PF06108">
    <property type="entry name" value="DUF952"/>
    <property type="match status" value="1"/>
</dbReference>
<name>A0A2P6V9I7_9CHLO</name>